<evidence type="ECO:0000259" key="3">
    <source>
        <dbReference type="Pfam" id="PF12234"/>
    </source>
</evidence>
<dbReference type="PROSITE" id="PS50082">
    <property type="entry name" value="WD_REPEATS_2"/>
    <property type="match status" value="1"/>
</dbReference>
<dbReference type="InterPro" id="IPR015943">
    <property type="entry name" value="WD40/YVTN_repeat-like_dom_sf"/>
</dbReference>
<dbReference type="PANTHER" id="PTHR13950">
    <property type="entry name" value="RABCONNECTIN-RELATED"/>
    <property type="match status" value="1"/>
</dbReference>
<dbReference type="OrthoDB" id="342131at2759"/>
<feature type="domain" description="RAVE complex protein Rav1 C-terminal" evidence="3">
    <location>
        <begin position="1306"/>
        <end position="1462"/>
    </location>
</feature>
<protein>
    <submittedName>
        <fullName evidence="4">DmX-like protein 1</fullName>
    </submittedName>
</protein>
<dbReference type="InterPro" id="IPR036322">
    <property type="entry name" value="WD40_repeat_dom_sf"/>
</dbReference>
<accession>A0A5B6W4L1</accession>
<dbReference type="SMART" id="SM00320">
    <property type="entry name" value="WD40"/>
    <property type="match status" value="11"/>
</dbReference>
<dbReference type="SUPFAM" id="SSF117289">
    <property type="entry name" value="Nucleoporin domain"/>
    <property type="match status" value="1"/>
</dbReference>
<feature type="region of interest" description="Disordered" evidence="2">
    <location>
        <begin position="2063"/>
        <end position="2091"/>
    </location>
</feature>
<dbReference type="InterPro" id="IPR022033">
    <property type="entry name" value="Rav1p_C"/>
</dbReference>
<dbReference type="GO" id="GO:0007035">
    <property type="term" value="P:vacuolar acidification"/>
    <property type="evidence" value="ECO:0007669"/>
    <property type="project" value="TreeGrafter"/>
</dbReference>
<name>A0A5B6W4L1_9ROSI</name>
<dbReference type="Pfam" id="PF00400">
    <property type="entry name" value="WD40"/>
    <property type="match status" value="2"/>
</dbReference>
<evidence type="ECO:0000313" key="4">
    <source>
        <dbReference type="EMBL" id="KAA3476164.1"/>
    </source>
</evidence>
<evidence type="ECO:0000313" key="5">
    <source>
        <dbReference type="Proteomes" id="UP000325315"/>
    </source>
</evidence>
<proteinExistence type="predicted"/>
<dbReference type="PANTHER" id="PTHR13950:SF9">
    <property type="entry name" value="RABCONNECTIN-3A"/>
    <property type="match status" value="1"/>
</dbReference>
<dbReference type="GO" id="GO:0043291">
    <property type="term" value="C:RAVE complex"/>
    <property type="evidence" value="ECO:0007669"/>
    <property type="project" value="TreeGrafter"/>
</dbReference>
<dbReference type="PROSITE" id="PS50294">
    <property type="entry name" value="WD_REPEATS_REGION"/>
    <property type="match status" value="1"/>
</dbReference>
<evidence type="ECO:0000256" key="1">
    <source>
        <dbReference type="PROSITE-ProRule" id="PRU00221"/>
    </source>
</evidence>
<dbReference type="Pfam" id="PF12234">
    <property type="entry name" value="Rav1p_C"/>
    <property type="match status" value="2"/>
</dbReference>
<feature type="compositionally biased region" description="Basic and acidic residues" evidence="2">
    <location>
        <begin position="2063"/>
        <end position="2075"/>
    </location>
</feature>
<sequence length="2586" mass="285005">MAGAWATSTSQNAASISEVDPTDHLPLSLLRSELIPPAPNRSESAIDWLPDFAGYSWVAYGSSSLLVISHFPSPLSTEQTRMGSIFRQVFEISSVASSPVTAVSWSPVTPSSGELAAASDNCICLFSHDSATPNSKGSFCWSQNAVLLQSTKVEAVGWTASGDGLIAGGLEVVLWKRKNKSWEIAWKFKADQPQNMVSASWSIEGPSAAASSSKDLQIEGVNEASKSVLVFYSDGSSGFAKTVLGHPQPVSMLQWRPSAGKQLLKDGKHLRRHILLTCCLDGTIRLWSEIDNVRVKKAGSVYDQKTTKRSFCVAAVIEIDNALRGTLGADIYFTWAMEIGGMVKTTEETNQYFFREEHKNEVGSCEWLIGFGPGKLVTFWAIHCLDDISPMRFPRVTLWKRLELQGLEVEHLNRNGLSTLKQQLLLKKVVIMRNCASGPPTVCSSIHLYPCKYLAWSMLYTQMINDTENAPPSESRTENLLSCSVGGILDIDGHTSKILQVAIHPNVCEVDLVVSLDSNGLLLFWSLSNNSNAILDLPTLIPAWRISGKHVTHGKCSKYSSLNWAPLVLAEDRFLLLGHVGGIDCFAVKNFHGEGDGIECYFICTIPFAGHDPYEDGPTNIYTVPLSLSRNETYMCDGFLLLGIWMKEFRALSWEITMHAYDLTRSCSECNFNDDNIVECNARKFEKTISGTRYCLHVIPSSTQLPEPHLHDQVTSFAVISPGGLTPVQQKLPFHKDSLSCRSPAYVMATGCSDGSIKLWRCSPNEPSISHKSWELVGMFSAHQGPVTAIRLTSCGRKIATTGSDSSSNTVFSLRIWDSICLPDSGTFMLEDTLSLDEDVVVLNWLALGNGQLLLAVCMRNELRVYAQKRCGGHALLDSKQSPGVQFWFCIGISHTFSVIHDFLWGPRTTGVVVHASYLSLLSPWLFLLDNKHQTDFYKKFNPESLLDSDIDTGKGTFSEIFSDHDVVNHKETIIANSNGGCKSDLLKKINTSNGHLFSAFLVGRGQIKCKSKILLGYWSMLDIVETLARVLPVYHPESLFANIYSGNWKRAYISVKHLVEYLNSSHISEKRGHHPKISDIVPQMPLSDYIEGILSKSSIGNAFQGNENATSMTSSSQFQSGLVPFAYNFEPNASSNAFSSSSTKSGLIDFLEPINKLHELAAITATEKMQILAIVDLLNEVSNPQSASVYENLDEPGRRFWVTLRFQQLLFLQRFGRSASLEDLVVDSGLIAWAFHSDCRETLFGSFLPNEPSWPAMRTLGIGFWFTNATQLRTRHEITQYSAFSPSPPKEEECTLIDSDVVHQLQMEKLARMQYLKKKDPKDCTLLYVALNRLQVLAGLFKISKDEKDKPLVGFLSRNFQEEKNKAAALKNAYVLMGRHQLELAIAFFLLGGDTSSAVTVCAKNLGDEQLALVICRLVEGRGGPLEHHLITKLILPSAIERSDYWLASLLEWELGNYSQSFLTMLGLQVGSAIGSSTLSSCHVAFMDPSIGLYCLMLANKTSLRNAAGDQNAGVLARWASLMTATSLNRCGLPLEALECLSSSLSILGGTDRENVSDFACSKTSLGILKPSIGGSSPWLLGGVASHLESCAKFDLALQYISKLMREHPSWPRTSFGSVRANTCSEDYENQYDKLLENFHHKLHTGLAQFEHKFSLVSSYLINMIFVTLCNNGFWFLGYDMLRGFCREHSQHENHMDDNAVWYPLFHKPLLKLTEDISSLFSHFLAVCSTTWSPSKLCYRENGMSHEGRSNSGDTWGFYLQGVKLALSSLRAAMRIFSGIFKEVMAPKLLTLLDLYEFYANFASAWLQKNSEGLVLMIQPLIVTYTSGHTPYEVDMTALKETLNQVSDTVTDVLIDGLEVDRCAEEKQVGELLNLIPEDERWHIMGAFLWQHMSRFMKHKLNSLAISDDSYLSGFSNDKLSSCSPLSLDVGLGNRSIRESIRSASWILANLLKIALELISSHHVKQLGLFLQQKIDNGFNPPTLGWLEEYRLSSRTLHQHLGQTKDTKSTNQLSASDILWNMCADPTMISESFAQEKVNWSSFLNFKPCRGWDDLYKDIRRENESDESQNHEGKISNSSSGGEAGSPSGSVLRNGHAFLSSWQKGTSTEKEVIPFQNPKEMYKRNGELLEALCVNSINQRQAALASNRKGIIFFNWEDGIPYKGQSDYIWSGADWPHNGWAGCESTPVPTCVSPGVGLGNQKGAHLGLGGATIGVDTFSRPGRHLTGGGAFGIPGYAGIGASGLGWETQEDFEEFVDLPATVENISTRSFSSHPSRPLFLVGSINTHIYLWEFGKDKATATYGVLPAANVAPPYALASISALEFDRCGHRFVTAALDGTVCTWQLEVGGRSNIRPTESSLCFNNHASDVTYITSSGSVIAAAGCSSNGVNVVIWDTLAPSATSRASIVCHEGGARSIAVFDNDIGSGSVSPLIVTGGKNGDVGLHDFRYIATGRTKRHRHHDSVEISINTSSNADMKTGRDQNHGGMLWYIPKAHLGSITKISTIPNTSLFLTGSKDGDVKLWDAKAAKLVHHWSKLHERHTFLQPSSRGFGGVVRAAVTDIQVVSHGFLSCGGDGSVKLVHVND</sequence>
<reference evidence="5" key="1">
    <citation type="journal article" date="2019" name="Plant Biotechnol. J.">
        <title>Genome sequencing of the Australian wild diploid species Gossypium australe highlights disease resistance and delayed gland morphogenesis.</title>
        <authorList>
            <person name="Cai Y."/>
            <person name="Cai X."/>
            <person name="Wang Q."/>
            <person name="Wang P."/>
            <person name="Zhang Y."/>
            <person name="Cai C."/>
            <person name="Xu Y."/>
            <person name="Wang K."/>
            <person name="Zhou Z."/>
            <person name="Wang C."/>
            <person name="Geng S."/>
            <person name="Li B."/>
            <person name="Dong Q."/>
            <person name="Hou Y."/>
            <person name="Wang H."/>
            <person name="Ai P."/>
            <person name="Liu Z."/>
            <person name="Yi F."/>
            <person name="Sun M."/>
            <person name="An G."/>
            <person name="Cheng J."/>
            <person name="Zhang Y."/>
            <person name="Shi Q."/>
            <person name="Xie Y."/>
            <person name="Shi X."/>
            <person name="Chang Y."/>
            <person name="Huang F."/>
            <person name="Chen Y."/>
            <person name="Hong S."/>
            <person name="Mi L."/>
            <person name="Sun Q."/>
            <person name="Zhang L."/>
            <person name="Zhou B."/>
            <person name="Peng R."/>
            <person name="Zhang X."/>
            <person name="Liu F."/>
        </authorList>
    </citation>
    <scope>NUCLEOTIDE SEQUENCE [LARGE SCALE GENOMIC DNA]</scope>
    <source>
        <strain evidence="5">cv. PA1801</strain>
    </source>
</reference>
<dbReference type="SUPFAM" id="SSF50978">
    <property type="entry name" value="WD40 repeat-like"/>
    <property type="match status" value="2"/>
</dbReference>
<gene>
    <name evidence="4" type="ORF">EPI10_026265</name>
</gene>
<feature type="repeat" description="WD" evidence="1">
    <location>
        <begin position="2493"/>
        <end position="2534"/>
    </location>
</feature>
<dbReference type="InterPro" id="IPR052208">
    <property type="entry name" value="DmX-like/RAVE_component"/>
</dbReference>
<organism evidence="4 5">
    <name type="scientific">Gossypium australe</name>
    <dbReference type="NCBI Taxonomy" id="47621"/>
    <lineage>
        <taxon>Eukaryota</taxon>
        <taxon>Viridiplantae</taxon>
        <taxon>Streptophyta</taxon>
        <taxon>Embryophyta</taxon>
        <taxon>Tracheophyta</taxon>
        <taxon>Spermatophyta</taxon>
        <taxon>Magnoliopsida</taxon>
        <taxon>eudicotyledons</taxon>
        <taxon>Gunneridae</taxon>
        <taxon>Pentapetalae</taxon>
        <taxon>rosids</taxon>
        <taxon>malvids</taxon>
        <taxon>Malvales</taxon>
        <taxon>Malvaceae</taxon>
        <taxon>Malvoideae</taxon>
        <taxon>Gossypium</taxon>
    </lineage>
</organism>
<evidence type="ECO:0000256" key="2">
    <source>
        <dbReference type="SAM" id="MobiDB-lite"/>
    </source>
</evidence>
<feature type="compositionally biased region" description="Low complexity" evidence="2">
    <location>
        <begin position="2077"/>
        <end position="2091"/>
    </location>
</feature>
<keyword evidence="1" id="KW-0853">WD repeat</keyword>
<keyword evidence="5" id="KW-1185">Reference proteome</keyword>
<dbReference type="FunFam" id="2.130.10.10:FF:001240">
    <property type="entry name" value="Transducin family protein / WD-40 repeat family protein"/>
    <property type="match status" value="1"/>
</dbReference>
<comment type="caution">
    <text evidence="4">The sequence shown here is derived from an EMBL/GenBank/DDBJ whole genome shotgun (WGS) entry which is preliminary data.</text>
</comment>
<dbReference type="EMBL" id="SMMG02000005">
    <property type="protein sequence ID" value="KAA3476164.1"/>
    <property type="molecule type" value="Genomic_DNA"/>
</dbReference>
<dbReference type="InterPro" id="IPR001680">
    <property type="entry name" value="WD40_rpt"/>
</dbReference>
<dbReference type="Proteomes" id="UP000325315">
    <property type="component" value="Unassembled WGS sequence"/>
</dbReference>
<feature type="domain" description="RAVE complex protein Rav1 C-terminal" evidence="3">
    <location>
        <begin position="812"/>
        <end position="1285"/>
    </location>
</feature>
<dbReference type="Gene3D" id="2.130.10.10">
    <property type="entry name" value="YVTN repeat-like/Quinoprotein amine dehydrogenase"/>
    <property type="match status" value="3"/>
</dbReference>